<dbReference type="EMBL" id="KJ019063">
    <property type="protein sequence ID" value="AIX22587.1"/>
    <property type="molecule type" value="Genomic_DNA"/>
</dbReference>
<evidence type="ECO:0000313" key="1">
    <source>
        <dbReference type="EMBL" id="AIX22587.1"/>
    </source>
</evidence>
<name>A0A0E3F6F7_9CAUD</name>
<protein>
    <submittedName>
        <fullName evidence="1">Sericin 1-like protein</fullName>
    </submittedName>
</protein>
<organism evidence="1 2">
    <name type="scientific">Synechococcus phage S-MbCM6</name>
    <dbReference type="NCBI Taxonomy" id="3126011"/>
    <lineage>
        <taxon>Viruses</taxon>
        <taxon>Duplodnaviria</taxon>
        <taxon>Heunggongvirae</taxon>
        <taxon>Uroviricota</taxon>
        <taxon>Caudoviricetes</taxon>
        <taxon>Pantevenvirales</taxon>
        <taxon>Kyanoviridae</taxon>
        <taxon>Namakavirus</taxon>
        <taxon>Namakavirus smbcm6</taxon>
    </lineage>
</organism>
<gene>
    <name evidence="1" type="ORF">Syn7803C97_34</name>
</gene>
<dbReference type="Proteomes" id="UP000185277">
    <property type="component" value="Segment"/>
</dbReference>
<reference evidence="1 2" key="1">
    <citation type="submission" date="2013-12" db="EMBL/GenBank/DDBJ databases">
        <title>Ecological redundancy of diverse viral populations within a natural community.</title>
        <authorList>
            <person name="Gregory A.C."/>
            <person name="LaButti K."/>
            <person name="Copeland A."/>
            <person name="Woyke T."/>
            <person name="Sullivan M.B."/>
        </authorList>
    </citation>
    <scope>NUCLEOTIDE SEQUENCE [LARGE SCALE GENOMIC DNA]</scope>
    <source>
        <strain evidence="1">Syn7803C97</strain>
    </source>
</reference>
<accession>A0A0E3F6F7</accession>
<evidence type="ECO:0000313" key="2">
    <source>
        <dbReference type="Proteomes" id="UP000185277"/>
    </source>
</evidence>
<proteinExistence type="predicted"/>
<sequence length="199" mass="20657">MSQINTDAIRNQAGEGQGIDIANGGNISFNTDTLYVDATNDRVGFGTTLPQAKLHMIGGFGLNANTSPIIEGINIVTDSINGSPNIRVDTDGPSHIFTTASTGNFTINIGTGTNAGTDLSSVMDIGQYISVTAIVSLGASSGFCNTINLGGAANTTYWVGGEVPDEVGDTSGYDIYYIQIHRNAASTYYVLAGKGHYSS</sequence>